<organism evidence="1 2">
    <name type="scientific">Oryza sativa subsp. japonica</name>
    <name type="common">Rice</name>
    <dbReference type="NCBI Taxonomy" id="39947"/>
    <lineage>
        <taxon>Eukaryota</taxon>
        <taxon>Viridiplantae</taxon>
        <taxon>Streptophyta</taxon>
        <taxon>Embryophyta</taxon>
        <taxon>Tracheophyta</taxon>
        <taxon>Spermatophyta</taxon>
        <taxon>Magnoliopsida</taxon>
        <taxon>Liliopsida</taxon>
        <taxon>Poales</taxon>
        <taxon>Poaceae</taxon>
        <taxon>BOP clade</taxon>
        <taxon>Oryzoideae</taxon>
        <taxon>Oryzeae</taxon>
        <taxon>Oryzinae</taxon>
        <taxon>Oryza</taxon>
        <taxon>Oryza sativa</taxon>
    </lineage>
</organism>
<dbReference type="Gramene" id="Os08t0503400-00">
    <property type="protein sequence ID" value="Os08t0503400-00"/>
    <property type="gene ID" value="Os08g0503400"/>
</dbReference>
<name>A0A0P0XHU0_ORYSJ</name>
<evidence type="ECO:0000313" key="1">
    <source>
        <dbReference type="EMBL" id="BAT06137.1"/>
    </source>
</evidence>
<sequence length="91" mass="10477">MLSVENIVNLNIQPNRRWLGQIYHIGNRKNGKECKIKLVGARPNCLCYYNTLQRRHGIVNRKPSFFFFAVDKVCLLSRSVSLAYTGAVVHK</sequence>
<proteinExistence type="predicted"/>
<dbReference type="PaxDb" id="39947-A0A0P0XHU0"/>
<dbReference type="EMBL" id="AP014964">
    <property type="protein sequence ID" value="BAT06137.1"/>
    <property type="molecule type" value="Genomic_DNA"/>
</dbReference>
<reference evidence="1 2" key="3">
    <citation type="journal article" date="2013" name="Rice">
        <title>Improvement of the Oryza sativa Nipponbare reference genome using next generation sequence and optical map data.</title>
        <authorList>
            <person name="Kawahara Y."/>
            <person name="de la Bastide M."/>
            <person name="Hamilton J.P."/>
            <person name="Kanamori H."/>
            <person name="McCombie W.R."/>
            <person name="Ouyang S."/>
            <person name="Schwartz D.C."/>
            <person name="Tanaka T."/>
            <person name="Wu J."/>
            <person name="Zhou S."/>
            <person name="Childs K.L."/>
            <person name="Davidson R.M."/>
            <person name="Lin H."/>
            <person name="Quesada-Ocampo L."/>
            <person name="Vaillancourt B."/>
            <person name="Sakai H."/>
            <person name="Lee S.S."/>
            <person name="Kim J."/>
            <person name="Numa H."/>
            <person name="Itoh T."/>
            <person name="Buell C.R."/>
            <person name="Matsumoto T."/>
        </authorList>
    </citation>
    <scope>NUCLEOTIDE SEQUENCE [LARGE SCALE GENOMIC DNA]</scope>
    <source>
        <strain evidence="2">cv. Nipponbare</strain>
    </source>
</reference>
<reference evidence="1 2" key="2">
    <citation type="journal article" date="2013" name="Plant Cell Physiol.">
        <title>Rice Annotation Project Database (RAP-DB): an integrative and interactive database for rice genomics.</title>
        <authorList>
            <person name="Sakai H."/>
            <person name="Lee S.S."/>
            <person name="Tanaka T."/>
            <person name="Numa H."/>
            <person name="Kim J."/>
            <person name="Kawahara Y."/>
            <person name="Wakimoto H."/>
            <person name="Yang C.C."/>
            <person name="Iwamoto M."/>
            <person name="Abe T."/>
            <person name="Yamada Y."/>
            <person name="Muto A."/>
            <person name="Inokuchi H."/>
            <person name="Ikemura T."/>
            <person name="Matsumoto T."/>
            <person name="Sasaki T."/>
            <person name="Itoh T."/>
        </authorList>
    </citation>
    <scope>NUCLEOTIDE SEQUENCE [LARGE SCALE GENOMIC DNA]</scope>
    <source>
        <strain evidence="2">cv. Nipponbare</strain>
    </source>
</reference>
<keyword evidence="2" id="KW-1185">Reference proteome</keyword>
<dbReference type="Proteomes" id="UP000059680">
    <property type="component" value="Chromosome 8"/>
</dbReference>
<protein>
    <submittedName>
        <fullName evidence="1">Os08g0503400 protein</fullName>
    </submittedName>
</protein>
<gene>
    <name evidence="1" type="ordered locus">Os08g0503400</name>
    <name evidence="1" type="ORF">OSNPB_080503400</name>
</gene>
<reference evidence="2" key="1">
    <citation type="journal article" date="2005" name="Nature">
        <title>The map-based sequence of the rice genome.</title>
        <authorList>
            <consortium name="International rice genome sequencing project (IRGSP)"/>
            <person name="Matsumoto T."/>
            <person name="Wu J."/>
            <person name="Kanamori H."/>
            <person name="Katayose Y."/>
            <person name="Fujisawa M."/>
            <person name="Namiki N."/>
            <person name="Mizuno H."/>
            <person name="Yamamoto K."/>
            <person name="Antonio B.A."/>
            <person name="Baba T."/>
            <person name="Sakata K."/>
            <person name="Nagamura Y."/>
            <person name="Aoki H."/>
            <person name="Arikawa K."/>
            <person name="Arita K."/>
            <person name="Bito T."/>
            <person name="Chiden Y."/>
            <person name="Fujitsuka N."/>
            <person name="Fukunaka R."/>
            <person name="Hamada M."/>
            <person name="Harada C."/>
            <person name="Hayashi A."/>
            <person name="Hijishita S."/>
            <person name="Honda M."/>
            <person name="Hosokawa S."/>
            <person name="Ichikawa Y."/>
            <person name="Idonuma A."/>
            <person name="Iijima M."/>
            <person name="Ikeda M."/>
            <person name="Ikeno M."/>
            <person name="Ito K."/>
            <person name="Ito S."/>
            <person name="Ito T."/>
            <person name="Ito Y."/>
            <person name="Ito Y."/>
            <person name="Iwabuchi A."/>
            <person name="Kamiya K."/>
            <person name="Karasawa W."/>
            <person name="Kurita K."/>
            <person name="Katagiri S."/>
            <person name="Kikuta A."/>
            <person name="Kobayashi H."/>
            <person name="Kobayashi N."/>
            <person name="Machita K."/>
            <person name="Maehara T."/>
            <person name="Masukawa M."/>
            <person name="Mizubayashi T."/>
            <person name="Mukai Y."/>
            <person name="Nagasaki H."/>
            <person name="Nagata Y."/>
            <person name="Naito S."/>
            <person name="Nakashima M."/>
            <person name="Nakama Y."/>
            <person name="Nakamichi Y."/>
            <person name="Nakamura M."/>
            <person name="Meguro A."/>
            <person name="Negishi M."/>
            <person name="Ohta I."/>
            <person name="Ohta T."/>
            <person name="Okamoto M."/>
            <person name="Ono N."/>
            <person name="Saji S."/>
            <person name="Sakaguchi M."/>
            <person name="Sakai K."/>
            <person name="Shibata M."/>
            <person name="Shimokawa T."/>
            <person name="Song J."/>
            <person name="Takazaki Y."/>
            <person name="Terasawa K."/>
            <person name="Tsugane M."/>
            <person name="Tsuji K."/>
            <person name="Ueda S."/>
            <person name="Waki K."/>
            <person name="Yamagata H."/>
            <person name="Yamamoto M."/>
            <person name="Yamamoto S."/>
            <person name="Yamane H."/>
            <person name="Yoshiki S."/>
            <person name="Yoshihara R."/>
            <person name="Yukawa K."/>
            <person name="Zhong H."/>
            <person name="Yano M."/>
            <person name="Yuan Q."/>
            <person name="Ouyang S."/>
            <person name="Liu J."/>
            <person name="Jones K.M."/>
            <person name="Gansberger K."/>
            <person name="Moffat K."/>
            <person name="Hill J."/>
            <person name="Bera J."/>
            <person name="Fadrosh D."/>
            <person name="Jin S."/>
            <person name="Johri S."/>
            <person name="Kim M."/>
            <person name="Overton L."/>
            <person name="Reardon M."/>
            <person name="Tsitrin T."/>
            <person name="Vuong H."/>
            <person name="Weaver B."/>
            <person name="Ciecko A."/>
            <person name="Tallon L."/>
            <person name="Jackson J."/>
            <person name="Pai G."/>
            <person name="Aken S.V."/>
            <person name="Utterback T."/>
            <person name="Reidmuller S."/>
            <person name="Feldblyum T."/>
            <person name="Hsiao J."/>
            <person name="Zismann V."/>
            <person name="Iobst S."/>
            <person name="de Vazeille A.R."/>
            <person name="Buell C.R."/>
            <person name="Ying K."/>
            <person name="Li Y."/>
            <person name="Lu T."/>
            <person name="Huang Y."/>
            <person name="Zhao Q."/>
            <person name="Feng Q."/>
            <person name="Zhang L."/>
            <person name="Zhu J."/>
            <person name="Weng Q."/>
            <person name="Mu J."/>
            <person name="Lu Y."/>
            <person name="Fan D."/>
            <person name="Liu Y."/>
            <person name="Guan J."/>
            <person name="Zhang Y."/>
            <person name="Yu S."/>
            <person name="Liu X."/>
            <person name="Zhang Y."/>
            <person name="Hong G."/>
            <person name="Han B."/>
            <person name="Choisne N."/>
            <person name="Demange N."/>
            <person name="Orjeda G."/>
            <person name="Samain S."/>
            <person name="Cattolico L."/>
            <person name="Pelletier E."/>
            <person name="Couloux A."/>
            <person name="Segurens B."/>
            <person name="Wincker P."/>
            <person name="D'Hont A."/>
            <person name="Scarpelli C."/>
            <person name="Weissenbach J."/>
            <person name="Salanoubat M."/>
            <person name="Quetier F."/>
            <person name="Yu Y."/>
            <person name="Kim H.R."/>
            <person name="Rambo T."/>
            <person name="Currie J."/>
            <person name="Collura K."/>
            <person name="Luo M."/>
            <person name="Yang T."/>
            <person name="Ammiraju J.S.S."/>
            <person name="Engler F."/>
            <person name="Soderlund C."/>
            <person name="Wing R.A."/>
            <person name="Palmer L.E."/>
            <person name="de la Bastide M."/>
            <person name="Spiegel L."/>
            <person name="Nascimento L."/>
            <person name="Zutavern T."/>
            <person name="O'Shaughnessy A."/>
            <person name="Dike S."/>
            <person name="Dedhia N."/>
            <person name="Preston R."/>
            <person name="Balija V."/>
            <person name="McCombie W.R."/>
            <person name="Chow T."/>
            <person name="Chen H."/>
            <person name="Chung M."/>
            <person name="Chen C."/>
            <person name="Shaw J."/>
            <person name="Wu H."/>
            <person name="Hsiao K."/>
            <person name="Chao Y."/>
            <person name="Chu M."/>
            <person name="Cheng C."/>
            <person name="Hour A."/>
            <person name="Lee P."/>
            <person name="Lin S."/>
            <person name="Lin Y."/>
            <person name="Liou J."/>
            <person name="Liu S."/>
            <person name="Hsing Y."/>
            <person name="Raghuvanshi S."/>
            <person name="Mohanty A."/>
            <person name="Bharti A.K."/>
            <person name="Gaur A."/>
            <person name="Gupta V."/>
            <person name="Kumar D."/>
            <person name="Ravi V."/>
            <person name="Vij S."/>
            <person name="Kapur A."/>
            <person name="Khurana P."/>
            <person name="Khurana P."/>
            <person name="Khurana J.P."/>
            <person name="Tyagi A.K."/>
            <person name="Gaikwad K."/>
            <person name="Singh A."/>
            <person name="Dalal V."/>
            <person name="Srivastava S."/>
            <person name="Dixit A."/>
            <person name="Pal A.K."/>
            <person name="Ghazi I.A."/>
            <person name="Yadav M."/>
            <person name="Pandit A."/>
            <person name="Bhargava A."/>
            <person name="Sureshbabu K."/>
            <person name="Batra K."/>
            <person name="Sharma T.R."/>
            <person name="Mohapatra T."/>
            <person name="Singh N.K."/>
            <person name="Messing J."/>
            <person name="Nelson A.B."/>
            <person name="Fuks G."/>
            <person name="Kavchok S."/>
            <person name="Keizer G."/>
            <person name="Linton E."/>
            <person name="Llaca V."/>
            <person name="Song R."/>
            <person name="Tanyolac B."/>
            <person name="Young S."/>
            <person name="Ho-Il K."/>
            <person name="Hahn J.H."/>
            <person name="Sangsakoo G."/>
            <person name="Vanavichit A."/>
            <person name="de Mattos Luiz.A.T."/>
            <person name="Zimmer P.D."/>
            <person name="Malone G."/>
            <person name="Dellagostin O."/>
            <person name="de Oliveira A.C."/>
            <person name="Bevan M."/>
            <person name="Bancroft I."/>
            <person name="Minx P."/>
            <person name="Cordum H."/>
            <person name="Wilson R."/>
            <person name="Cheng Z."/>
            <person name="Jin W."/>
            <person name="Jiang J."/>
            <person name="Leong S.A."/>
            <person name="Iwama H."/>
            <person name="Gojobori T."/>
            <person name="Itoh T."/>
            <person name="Niimura Y."/>
            <person name="Fujii Y."/>
            <person name="Habara T."/>
            <person name="Sakai H."/>
            <person name="Sato Y."/>
            <person name="Wilson G."/>
            <person name="Kumar K."/>
            <person name="McCouch S."/>
            <person name="Juretic N."/>
            <person name="Hoen D."/>
            <person name="Wright S."/>
            <person name="Bruskiewich R."/>
            <person name="Bureau T."/>
            <person name="Miyao A."/>
            <person name="Hirochika H."/>
            <person name="Nishikawa T."/>
            <person name="Kadowaki K."/>
            <person name="Sugiura M."/>
            <person name="Burr B."/>
            <person name="Sasaki T."/>
        </authorList>
    </citation>
    <scope>NUCLEOTIDE SEQUENCE [LARGE SCALE GENOMIC DNA]</scope>
    <source>
        <strain evidence="2">cv. Nipponbare</strain>
    </source>
</reference>
<evidence type="ECO:0000313" key="2">
    <source>
        <dbReference type="Proteomes" id="UP000059680"/>
    </source>
</evidence>
<accession>A0A0P0XHU0</accession>
<dbReference type="AlphaFoldDB" id="A0A0P0XHU0"/>
<dbReference type="InParanoid" id="A0A0P0XHU0"/>